<sequence length="130" mass="14363">MTGRHTVTELKDSTMRKWLGRLLLAIVVLIVAAVLAAYLLMRGSLPQLDGNSALRGLAAPVSVQRDRRGVVTIDAASQVDAMRALGYVHAQERYFEMDLMRRAPAGELSELFGPAALDPDKRNRVHRLRA</sequence>
<dbReference type="PANTHER" id="PTHR34218">
    <property type="entry name" value="PEPTIDASE S45 PENICILLIN AMIDASE"/>
    <property type="match status" value="1"/>
</dbReference>
<comment type="caution">
    <text evidence="4">The sequence shown here is derived from an EMBL/GenBank/DDBJ whole genome shotgun (WGS) entry which is preliminary data.</text>
</comment>
<evidence type="ECO:0000256" key="1">
    <source>
        <dbReference type="ARBA" id="ARBA00006586"/>
    </source>
</evidence>
<proteinExistence type="inferred from homology"/>
<dbReference type="PANTHER" id="PTHR34218:SF4">
    <property type="entry name" value="ACYL-HOMOSERINE LACTONE ACYLASE QUIP"/>
    <property type="match status" value="1"/>
</dbReference>
<evidence type="ECO:0000313" key="5">
    <source>
        <dbReference type="Proteomes" id="UP000019084"/>
    </source>
</evidence>
<dbReference type="Gene3D" id="1.10.439.10">
    <property type="entry name" value="Penicillin Amidohydrolase, domain 1"/>
    <property type="match status" value="1"/>
</dbReference>
<feature type="non-terminal residue" evidence="4">
    <location>
        <position position="130"/>
    </location>
</feature>
<dbReference type="AlphaFoldDB" id="W4SFW6"/>
<keyword evidence="3" id="KW-0812">Transmembrane</keyword>
<protein>
    <recommendedName>
        <fullName evidence="6">Penicillin acylase family protein</fullName>
    </recommendedName>
</protein>
<dbReference type="GO" id="GO:0017000">
    <property type="term" value="P:antibiotic biosynthetic process"/>
    <property type="evidence" value="ECO:0007669"/>
    <property type="project" value="InterPro"/>
</dbReference>
<dbReference type="InterPro" id="IPR029055">
    <property type="entry name" value="Ntn_hydrolases_N"/>
</dbReference>
<dbReference type="GO" id="GO:0016811">
    <property type="term" value="F:hydrolase activity, acting on carbon-nitrogen (but not peptide) bonds, in linear amides"/>
    <property type="evidence" value="ECO:0007669"/>
    <property type="project" value="InterPro"/>
</dbReference>
<accession>W4SFW6</accession>
<evidence type="ECO:0000313" key="4">
    <source>
        <dbReference type="EMBL" id="GAE55401.1"/>
    </source>
</evidence>
<evidence type="ECO:0000256" key="2">
    <source>
        <dbReference type="ARBA" id="ARBA00038735"/>
    </source>
</evidence>
<keyword evidence="3" id="KW-0472">Membrane</keyword>
<comment type="similarity">
    <text evidence="1">Belongs to the peptidase S45 family.</text>
</comment>
<feature type="transmembrane region" description="Helical" evidence="3">
    <location>
        <begin position="21"/>
        <end position="41"/>
    </location>
</feature>
<dbReference type="Proteomes" id="UP000019084">
    <property type="component" value="Unassembled WGS sequence"/>
</dbReference>
<dbReference type="SUPFAM" id="SSF56235">
    <property type="entry name" value="N-terminal nucleophile aminohydrolases (Ntn hydrolases)"/>
    <property type="match status" value="1"/>
</dbReference>
<dbReference type="Pfam" id="PF01804">
    <property type="entry name" value="Penicil_amidase"/>
    <property type="match status" value="1"/>
</dbReference>
<comment type="subunit">
    <text evidence="2">Heterodimer of an alpha subunit and a beta subunit processed from the same precursor.</text>
</comment>
<organism evidence="4 5">
    <name type="scientific">Xanthomonas arboricola pv. pruni MAFF 301420</name>
    <dbReference type="NCBI Taxonomy" id="1418095"/>
    <lineage>
        <taxon>Bacteria</taxon>
        <taxon>Pseudomonadati</taxon>
        <taxon>Pseudomonadota</taxon>
        <taxon>Gammaproteobacteria</taxon>
        <taxon>Lysobacterales</taxon>
        <taxon>Lysobacteraceae</taxon>
        <taxon>Xanthomonas</taxon>
    </lineage>
</organism>
<evidence type="ECO:0008006" key="6">
    <source>
        <dbReference type="Google" id="ProtNLM"/>
    </source>
</evidence>
<name>W4SFW6_9XANT</name>
<dbReference type="InterPro" id="IPR023343">
    <property type="entry name" value="Penicillin_amidase_dom1"/>
</dbReference>
<reference evidence="4 5" key="1">
    <citation type="submission" date="2014-01" db="EMBL/GenBank/DDBJ databases">
        <title>Genome sequence and analysis of Xanthomonas arboricola pv. pruni.</title>
        <authorList>
            <person name="Fujikawa T."/>
            <person name="Nakazono-Nagaoka E."/>
        </authorList>
    </citation>
    <scope>NUCLEOTIDE SEQUENCE [LARGE SCALE GENOMIC DNA]</scope>
    <source>
        <strain evidence="5">MAFF 301420</strain>
    </source>
</reference>
<keyword evidence="3" id="KW-1133">Transmembrane helix</keyword>
<evidence type="ECO:0000256" key="3">
    <source>
        <dbReference type="SAM" id="Phobius"/>
    </source>
</evidence>
<dbReference type="EMBL" id="BAVC01000190">
    <property type="protein sequence ID" value="GAE55401.1"/>
    <property type="molecule type" value="Genomic_DNA"/>
</dbReference>
<dbReference type="InterPro" id="IPR002692">
    <property type="entry name" value="S45"/>
</dbReference>
<gene>
    <name evidence="4" type="ORF">XPR_2036</name>
</gene>